<dbReference type="AlphaFoldDB" id="A0AA40AGV2"/>
<proteinExistence type="predicted"/>
<feature type="chain" id="PRO_5041343780" description="Secreted protein" evidence="1">
    <location>
        <begin position="28"/>
        <end position="95"/>
    </location>
</feature>
<name>A0AA40AGV2_9PEZI</name>
<reference evidence="2" key="1">
    <citation type="submission" date="2023-06" db="EMBL/GenBank/DDBJ databases">
        <title>Genome-scale phylogeny and comparative genomics of the fungal order Sordariales.</title>
        <authorList>
            <consortium name="Lawrence Berkeley National Laboratory"/>
            <person name="Hensen N."/>
            <person name="Bonometti L."/>
            <person name="Westerberg I."/>
            <person name="Brannstrom I.O."/>
            <person name="Guillou S."/>
            <person name="Cros-Aarteil S."/>
            <person name="Calhoun S."/>
            <person name="Haridas S."/>
            <person name="Kuo A."/>
            <person name="Mondo S."/>
            <person name="Pangilinan J."/>
            <person name="Riley R."/>
            <person name="Labutti K."/>
            <person name="Andreopoulos B."/>
            <person name="Lipzen A."/>
            <person name="Chen C."/>
            <person name="Yanf M."/>
            <person name="Daum C."/>
            <person name="Ng V."/>
            <person name="Clum A."/>
            <person name="Steindorff A."/>
            <person name="Ohm R."/>
            <person name="Martin F."/>
            <person name="Silar P."/>
            <person name="Natvig D."/>
            <person name="Lalanne C."/>
            <person name="Gautier V."/>
            <person name="Ament-Velasquez S.L."/>
            <person name="Kruys A."/>
            <person name="Hutchinson M.I."/>
            <person name="Powell A.J."/>
            <person name="Barry K."/>
            <person name="Miller A.N."/>
            <person name="Grigoriev I.V."/>
            <person name="Debuchy R."/>
            <person name="Gladieux P."/>
            <person name="Thoren M.H."/>
            <person name="Johannesson H."/>
        </authorList>
    </citation>
    <scope>NUCLEOTIDE SEQUENCE</scope>
    <source>
        <strain evidence="2">SMH4607-1</strain>
    </source>
</reference>
<organism evidence="2 3">
    <name type="scientific">Lasiosphaeris hirsuta</name>
    <dbReference type="NCBI Taxonomy" id="260670"/>
    <lineage>
        <taxon>Eukaryota</taxon>
        <taxon>Fungi</taxon>
        <taxon>Dikarya</taxon>
        <taxon>Ascomycota</taxon>
        <taxon>Pezizomycotina</taxon>
        <taxon>Sordariomycetes</taxon>
        <taxon>Sordariomycetidae</taxon>
        <taxon>Sordariales</taxon>
        <taxon>Lasiosphaeriaceae</taxon>
        <taxon>Lasiosphaeris</taxon>
    </lineage>
</organism>
<sequence>MPLPVRCPGASIFLLFCLLVWTCSTQSSPVKACLPRNLSFYTSSDQASVKHQEDIFRPVRLIGLPCTAAAQFQRGTSFVFRGGESCFVTDQAGAL</sequence>
<comment type="caution">
    <text evidence="2">The sequence shown here is derived from an EMBL/GenBank/DDBJ whole genome shotgun (WGS) entry which is preliminary data.</text>
</comment>
<evidence type="ECO:0000256" key="1">
    <source>
        <dbReference type="SAM" id="SignalP"/>
    </source>
</evidence>
<keyword evidence="1" id="KW-0732">Signal</keyword>
<gene>
    <name evidence="2" type="ORF">B0H67DRAFT_580994</name>
</gene>
<evidence type="ECO:0000313" key="2">
    <source>
        <dbReference type="EMBL" id="KAK0715559.1"/>
    </source>
</evidence>
<feature type="signal peptide" evidence="1">
    <location>
        <begin position="1"/>
        <end position="27"/>
    </location>
</feature>
<accession>A0AA40AGV2</accession>
<feature type="non-terminal residue" evidence="2">
    <location>
        <position position="95"/>
    </location>
</feature>
<evidence type="ECO:0008006" key="4">
    <source>
        <dbReference type="Google" id="ProtNLM"/>
    </source>
</evidence>
<protein>
    <recommendedName>
        <fullName evidence="4">Secreted protein</fullName>
    </recommendedName>
</protein>
<dbReference type="EMBL" id="JAUKUA010000004">
    <property type="protein sequence ID" value="KAK0715559.1"/>
    <property type="molecule type" value="Genomic_DNA"/>
</dbReference>
<dbReference type="Proteomes" id="UP001172102">
    <property type="component" value="Unassembled WGS sequence"/>
</dbReference>
<keyword evidence="3" id="KW-1185">Reference proteome</keyword>
<evidence type="ECO:0000313" key="3">
    <source>
        <dbReference type="Proteomes" id="UP001172102"/>
    </source>
</evidence>